<name>A0ACC0F3X3_9ERIC</name>
<evidence type="ECO:0000313" key="2">
    <source>
        <dbReference type="Proteomes" id="UP001060215"/>
    </source>
</evidence>
<evidence type="ECO:0000313" key="1">
    <source>
        <dbReference type="EMBL" id="KAI7983443.1"/>
    </source>
</evidence>
<gene>
    <name evidence="1" type="ORF">LOK49_LG15G01783</name>
</gene>
<protein>
    <submittedName>
        <fullName evidence="1">Kinesin-like protein KIN-13A</fullName>
    </submittedName>
</protein>
<keyword evidence="2" id="KW-1185">Reference proteome</keyword>
<organism evidence="1 2">
    <name type="scientific">Camellia lanceoleosa</name>
    <dbReference type="NCBI Taxonomy" id="1840588"/>
    <lineage>
        <taxon>Eukaryota</taxon>
        <taxon>Viridiplantae</taxon>
        <taxon>Streptophyta</taxon>
        <taxon>Embryophyta</taxon>
        <taxon>Tracheophyta</taxon>
        <taxon>Spermatophyta</taxon>
        <taxon>Magnoliopsida</taxon>
        <taxon>eudicotyledons</taxon>
        <taxon>Gunneridae</taxon>
        <taxon>Pentapetalae</taxon>
        <taxon>asterids</taxon>
        <taxon>Ericales</taxon>
        <taxon>Theaceae</taxon>
        <taxon>Camellia</taxon>
    </lineage>
</organism>
<accession>A0ACC0F3X3</accession>
<reference evidence="1 2" key="1">
    <citation type="journal article" date="2022" name="Plant J.">
        <title>Chromosome-level genome of Camellia lanceoleosa provides a valuable resource for understanding genome evolution and self-incompatibility.</title>
        <authorList>
            <person name="Gong W."/>
            <person name="Xiao S."/>
            <person name="Wang L."/>
            <person name="Liao Z."/>
            <person name="Chang Y."/>
            <person name="Mo W."/>
            <person name="Hu G."/>
            <person name="Li W."/>
            <person name="Zhao G."/>
            <person name="Zhu H."/>
            <person name="Hu X."/>
            <person name="Ji K."/>
            <person name="Xiang X."/>
            <person name="Song Q."/>
            <person name="Yuan D."/>
            <person name="Jin S."/>
            <person name="Zhang L."/>
        </authorList>
    </citation>
    <scope>NUCLEOTIDE SEQUENCE [LARGE SCALE GENOMIC DNA]</scope>
    <source>
        <strain evidence="1">SQ_2022a</strain>
    </source>
</reference>
<proteinExistence type="predicted"/>
<dbReference type="Proteomes" id="UP001060215">
    <property type="component" value="Chromosome 11"/>
</dbReference>
<dbReference type="EMBL" id="CM045768">
    <property type="protein sequence ID" value="KAI7983443.1"/>
    <property type="molecule type" value="Genomic_DNA"/>
</dbReference>
<sequence length="85" mass="10093">MWLELLLLLLIAGLMLLLLLAGLMLLQCCCEVRRDWISERMRKLRELVPNMDKGYEAQFAEEKQRNFKLMRNLNFIEESGSEPYT</sequence>
<comment type="caution">
    <text evidence="1">The sequence shown here is derived from an EMBL/GenBank/DDBJ whole genome shotgun (WGS) entry which is preliminary data.</text>
</comment>